<feature type="compositionally biased region" description="Basic and acidic residues" evidence="1">
    <location>
        <begin position="1"/>
        <end position="31"/>
    </location>
</feature>
<dbReference type="AlphaFoldDB" id="A0A6G1F4Z3"/>
<gene>
    <name evidence="2" type="ORF">E2562_007471</name>
</gene>
<protein>
    <submittedName>
        <fullName evidence="2">Uncharacterized protein</fullName>
    </submittedName>
</protein>
<evidence type="ECO:0000313" key="2">
    <source>
        <dbReference type="EMBL" id="KAF0931970.1"/>
    </source>
</evidence>
<reference evidence="2 3" key="1">
    <citation type="submission" date="2019-11" db="EMBL/GenBank/DDBJ databases">
        <title>Whole genome sequence of Oryza granulata.</title>
        <authorList>
            <person name="Li W."/>
        </authorList>
    </citation>
    <scope>NUCLEOTIDE SEQUENCE [LARGE SCALE GENOMIC DNA]</scope>
    <source>
        <strain evidence="3">cv. Menghai</strain>
        <tissue evidence="2">Leaf</tissue>
    </source>
</reference>
<keyword evidence="3" id="KW-1185">Reference proteome</keyword>
<name>A0A6G1F4Z3_9ORYZ</name>
<evidence type="ECO:0000313" key="3">
    <source>
        <dbReference type="Proteomes" id="UP000479710"/>
    </source>
</evidence>
<dbReference type="EMBL" id="SPHZ02000001">
    <property type="protein sequence ID" value="KAF0931970.1"/>
    <property type="molecule type" value="Genomic_DNA"/>
</dbReference>
<proteinExistence type="predicted"/>
<organism evidence="2 3">
    <name type="scientific">Oryza meyeriana var. granulata</name>
    <dbReference type="NCBI Taxonomy" id="110450"/>
    <lineage>
        <taxon>Eukaryota</taxon>
        <taxon>Viridiplantae</taxon>
        <taxon>Streptophyta</taxon>
        <taxon>Embryophyta</taxon>
        <taxon>Tracheophyta</taxon>
        <taxon>Spermatophyta</taxon>
        <taxon>Magnoliopsida</taxon>
        <taxon>Liliopsida</taxon>
        <taxon>Poales</taxon>
        <taxon>Poaceae</taxon>
        <taxon>BOP clade</taxon>
        <taxon>Oryzoideae</taxon>
        <taxon>Oryzeae</taxon>
        <taxon>Oryzinae</taxon>
        <taxon>Oryza</taxon>
        <taxon>Oryza meyeriana</taxon>
    </lineage>
</organism>
<dbReference type="Proteomes" id="UP000479710">
    <property type="component" value="Unassembled WGS sequence"/>
</dbReference>
<feature type="region of interest" description="Disordered" evidence="1">
    <location>
        <begin position="1"/>
        <end position="39"/>
    </location>
</feature>
<comment type="caution">
    <text evidence="2">The sequence shown here is derived from an EMBL/GenBank/DDBJ whole genome shotgun (WGS) entry which is preliminary data.</text>
</comment>
<accession>A0A6G1F4Z3</accession>
<sequence length="61" mass="6617">MGHRAGDDVRAREKAEMPEREVKASTVKESRSPSVMKGWSRSGSYVRMAMVGTESGVSCAV</sequence>
<evidence type="ECO:0000256" key="1">
    <source>
        <dbReference type="SAM" id="MobiDB-lite"/>
    </source>
</evidence>